<evidence type="ECO:0000256" key="5">
    <source>
        <dbReference type="SAM" id="Phobius"/>
    </source>
</evidence>
<evidence type="ECO:0000256" key="4">
    <source>
        <dbReference type="SAM" id="MobiDB-lite"/>
    </source>
</evidence>
<dbReference type="InterPro" id="IPR036259">
    <property type="entry name" value="MFS_trans_sf"/>
</dbReference>
<gene>
    <name evidence="7" type="ORF">E8M01_22925</name>
</gene>
<dbReference type="GO" id="GO:0022857">
    <property type="term" value="F:transmembrane transporter activity"/>
    <property type="evidence" value="ECO:0007669"/>
    <property type="project" value="InterPro"/>
</dbReference>
<feature type="region of interest" description="Disordered" evidence="4">
    <location>
        <begin position="28"/>
        <end position="52"/>
    </location>
</feature>
<evidence type="ECO:0000256" key="1">
    <source>
        <dbReference type="ARBA" id="ARBA00022692"/>
    </source>
</evidence>
<evidence type="ECO:0000313" key="8">
    <source>
        <dbReference type="Proteomes" id="UP000298781"/>
    </source>
</evidence>
<name>A0A4D7AZH3_9HYPH</name>
<keyword evidence="2 5" id="KW-1133">Transmembrane helix</keyword>
<dbReference type="Gene3D" id="1.20.1250.20">
    <property type="entry name" value="MFS general substrate transporter like domains"/>
    <property type="match status" value="2"/>
</dbReference>
<evidence type="ECO:0000313" key="7">
    <source>
        <dbReference type="EMBL" id="QCI66844.1"/>
    </source>
</evidence>
<feature type="transmembrane region" description="Helical" evidence="5">
    <location>
        <begin position="126"/>
        <end position="145"/>
    </location>
</feature>
<dbReference type="Proteomes" id="UP000298781">
    <property type="component" value="Chromosome"/>
</dbReference>
<feature type="transmembrane region" description="Helical" evidence="5">
    <location>
        <begin position="295"/>
        <end position="320"/>
    </location>
</feature>
<feature type="transmembrane region" description="Helical" evidence="5">
    <location>
        <begin position="353"/>
        <end position="370"/>
    </location>
</feature>
<evidence type="ECO:0000256" key="2">
    <source>
        <dbReference type="ARBA" id="ARBA00022989"/>
    </source>
</evidence>
<keyword evidence="8" id="KW-1185">Reference proteome</keyword>
<feature type="transmembrane region" description="Helical" evidence="5">
    <location>
        <begin position="99"/>
        <end position="119"/>
    </location>
</feature>
<feature type="transmembrane region" description="Helical" evidence="5">
    <location>
        <begin position="382"/>
        <end position="411"/>
    </location>
</feature>
<feature type="transmembrane region" description="Helical" evidence="5">
    <location>
        <begin position="61"/>
        <end position="79"/>
    </location>
</feature>
<dbReference type="OrthoDB" id="8894129at2"/>
<dbReference type="PANTHER" id="PTHR43129:SF1">
    <property type="entry name" value="FOSMIDOMYCIN RESISTANCE PROTEIN"/>
    <property type="match status" value="1"/>
</dbReference>
<sequence>MVLERIWPAGALPLIPRAAGLRQTMPQSAANRLKHGHPASARPKARSMTDQSMSLRDDARVMTLISAAHFSSHFFQLVLPPLFPVLRTAFGVSYTELGFVMAVFFAASGLGQVAAGFLVDRFGPQRILPIGIGLLAGGMLLVGLLPHYPVLLAAAAISGLGNSVFHPADYAVITARISPQRIGRAYSAHTVMGTLGWAAAPVTTLALAQQFGWQTALIQLGLGGLVLAVIVALGHRQIRVEAVVRPAHQKAPAWQMLLTGPIIACLVYFTLLAIAQAGTQSFLPSLLPLTQGISAAVAVTATTVYLIGSALGSFSGGFLADLTPNHERVVGAGLAAAALASLVLGFVTLPEPLLLAATGLAGFLTGSTIPSRDMLVRGAAPAGAVGTVFGFVYAGLDLGSVVAPIAIGAFIDHGAANFAFAFIAAALMITVVSALIVKQLQHG</sequence>
<proteinExistence type="predicted"/>
<accession>A0A4D7AZH3</accession>
<dbReference type="Pfam" id="PF07690">
    <property type="entry name" value="MFS_1"/>
    <property type="match status" value="1"/>
</dbReference>
<dbReference type="PANTHER" id="PTHR43129">
    <property type="entry name" value="FOSMIDOMYCIN RESISTANCE PROTEIN"/>
    <property type="match status" value="1"/>
</dbReference>
<feature type="transmembrane region" description="Helical" evidence="5">
    <location>
        <begin position="185"/>
        <end position="207"/>
    </location>
</feature>
<feature type="domain" description="Major facilitator superfamily (MFS) profile" evidence="6">
    <location>
        <begin position="61"/>
        <end position="442"/>
    </location>
</feature>
<reference evidence="7 8" key="1">
    <citation type="submission" date="2019-04" db="EMBL/GenBank/DDBJ databases">
        <title>Phreatobacter aquaticus sp. nov.</title>
        <authorList>
            <person name="Choi A."/>
        </authorList>
    </citation>
    <scope>NUCLEOTIDE SEQUENCE [LARGE SCALE GENOMIC DNA]</scope>
    <source>
        <strain evidence="7 8">KCTC 52518</strain>
    </source>
</reference>
<dbReference type="GO" id="GO:0005886">
    <property type="term" value="C:plasma membrane"/>
    <property type="evidence" value="ECO:0007669"/>
    <property type="project" value="TreeGrafter"/>
</dbReference>
<dbReference type="InterPro" id="IPR020846">
    <property type="entry name" value="MFS_dom"/>
</dbReference>
<feature type="transmembrane region" description="Helical" evidence="5">
    <location>
        <begin position="254"/>
        <end position="275"/>
    </location>
</feature>
<feature type="transmembrane region" description="Helical" evidence="5">
    <location>
        <begin position="213"/>
        <end position="233"/>
    </location>
</feature>
<protein>
    <submittedName>
        <fullName evidence="7">MFS transporter</fullName>
    </submittedName>
</protein>
<dbReference type="SUPFAM" id="SSF103473">
    <property type="entry name" value="MFS general substrate transporter"/>
    <property type="match status" value="1"/>
</dbReference>
<dbReference type="EMBL" id="CP039690">
    <property type="protein sequence ID" value="QCI66844.1"/>
    <property type="molecule type" value="Genomic_DNA"/>
</dbReference>
<feature type="transmembrane region" description="Helical" evidence="5">
    <location>
        <begin position="151"/>
        <end position="173"/>
    </location>
</feature>
<evidence type="ECO:0000259" key="6">
    <source>
        <dbReference type="PROSITE" id="PS50850"/>
    </source>
</evidence>
<dbReference type="KEGG" id="pstg:E8M01_22925"/>
<feature type="transmembrane region" description="Helical" evidence="5">
    <location>
        <begin position="417"/>
        <end position="437"/>
    </location>
</feature>
<dbReference type="PROSITE" id="PS50850">
    <property type="entry name" value="MFS"/>
    <property type="match status" value="1"/>
</dbReference>
<dbReference type="AlphaFoldDB" id="A0A4D7AZH3"/>
<feature type="transmembrane region" description="Helical" evidence="5">
    <location>
        <begin position="329"/>
        <end position="347"/>
    </location>
</feature>
<keyword evidence="3 5" id="KW-0472">Membrane</keyword>
<organism evidence="7 8">
    <name type="scientific">Phreatobacter stygius</name>
    <dbReference type="NCBI Taxonomy" id="1940610"/>
    <lineage>
        <taxon>Bacteria</taxon>
        <taxon>Pseudomonadati</taxon>
        <taxon>Pseudomonadota</taxon>
        <taxon>Alphaproteobacteria</taxon>
        <taxon>Hyphomicrobiales</taxon>
        <taxon>Phreatobacteraceae</taxon>
        <taxon>Phreatobacter</taxon>
    </lineage>
</organism>
<dbReference type="InterPro" id="IPR011701">
    <property type="entry name" value="MFS"/>
</dbReference>
<evidence type="ECO:0000256" key="3">
    <source>
        <dbReference type="ARBA" id="ARBA00023136"/>
    </source>
</evidence>
<keyword evidence="1 5" id="KW-0812">Transmembrane</keyword>